<keyword evidence="1" id="KW-0812">Transmembrane</keyword>
<comment type="caution">
    <text evidence="2">The sequence shown here is derived from an EMBL/GenBank/DDBJ whole genome shotgun (WGS) entry which is preliminary data.</text>
</comment>
<name>A0A645BQ90_9ZZZZ</name>
<evidence type="ECO:0000256" key="1">
    <source>
        <dbReference type="SAM" id="Phobius"/>
    </source>
</evidence>
<dbReference type="AlphaFoldDB" id="A0A645BQ90"/>
<organism evidence="2">
    <name type="scientific">bioreactor metagenome</name>
    <dbReference type="NCBI Taxonomy" id="1076179"/>
    <lineage>
        <taxon>unclassified sequences</taxon>
        <taxon>metagenomes</taxon>
        <taxon>ecological metagenomes</taxon>
    </lineage>
</organism>
<feature type="transmembrane region" description="Helical" evidence="1">
    <location>
        <begin position="49"/>
        <end position="72"/>
    </location>
</feature>
<keyword evidence="1" id="KW-1133">Transmembrane helix</keyword>
<accession>A0A645BQ90</accession>
<proteinExistence type="predicted"/>
<gene>
    <name evidence="2" type="ORF">SDC9_114513</name>
</gene>
<reference evidence="2" key="1">
    <citation type="submission" date="2019-08" db="EMBL/GenBank/DDBJ databases">
        <authorList>
            <person name="Kucharzyk K."/>
            <person name="Murdoch R.W."/>
            <person name="Higgins S."/>
            <person name="Loffler F."/>
        </authorList>
    </citation>
    <scope>NUCLEOTIDE SEQUENCE</scope>
</reference>
<dbReference type="EMBL" id="VSSQ01021776">
    <property type="protein sequence ID" value="MPM67589.1"/>
    <property type="molecule type" value="Genomic_DNA"/>
</dbReference>
<evidence type="ECO:0000313" key="2">
    <source>
        <dbReference type="EMBL" id="MPM67589.1"/>
    </source>
</evidence>
<sequence length="108" mass="12715">MELYKFNLPIIFFPQNRIGEALCGKGLAHPRRSLQNNVLFSFQQHDQRVVLGFVHIYLVNEIIFAIYGRLFVSGQRIRVSDLVHYDVIFPLRKLEQASLRIDKVLRFL</sequence>
<protein>
    <submittedName>
        <fullName evidence="2">Uncharacterized protein</fullName>
    </submittedName>
</protein>
<keyword evidence="1" id="KW-0472">Membrane</keyword>